<sequence>MKSISRIENYNATPEQVFKCIDDLGVTGMHMTESSAMMMGSKLHLEYLTENHTGLGSRYRWTGRMMGTSMGFNVEVTKWTAAEEKIWETIGNTRLIIYSWYRIHLIVTPMPDGAKAELSISYEKPKEFFNNILSFLFADWYCKWCLKHMLGDAKKALGMKANNTKHFKNKKL</sequence>
<dbReference type="STRING" id="1703345.A3860_34335"/>
<evidence type="ECO:0008006" key="3">
    <source>
        <dbReference type="Google" id="ProtNLM"/>
    </source>
</evidence>
<dbReference type="OrthoDB" id="7468261at2"/>
<evidence type="ECO:0000313" key="2">
    <source>
        <dbReference type="Proteomes" id="UP000192796"/>
    </source>
</evidence>
<protein>
    <recommendedName>
        <fullName evidence="3">Polyketide cyclase</fullName>
    </recommendedName>
</protein>
<reference evidence="1 2" key="1">
    <citation type="submission" date="2016-03" db="EMBL/GenBank/DDBJ databases">
        <title>Niastella vici sp. nov., isolated from farmland soil.</title>
        <authorList>
            <person name="Chen L."/>
            <person name="Wang D."/>
            <person name="Yang S."/>
            <person name="Wang G."/>
        </authorList>
    </citation>
    <scope>NUCLEOTIDE SEQUENCE [LARGE SCALE GENOMIC DNA]</scope>
    <source>
        <strain evidence="1 2">DJ57</strain>
    </source>
</reference>
<dbReference type="Proteomes" id="UP000192796">
    <property type="component" value="Unassembled WGS sequence"/>
</dbReference>
<keyword evidence="2" id="KW-1185">Reference proteome</keyword>
<name>A0A1V9FPH7_9BACT</name>
<evidence type="ECO:0000313" key="1">
    <source>
        <dbReference type="EMBL" id="OQP60161.1"/>
    </source>
</evidence>
<dbReference type="Gene3D" id="3.30.530.20">
    <property type="match status" value="1"/>
</dbReference>
<dbReference type="EMBL" id="LVYD01000065">
    <property type="protein sequence ID" value="OQP60161.1"/>
    <property type="molecule type" value="Genomic_DNA"/>
</dbReference>
<organism evidence="1 2">
    <name type="scientific">Niastella vici</name>
    <dbReference type="NCBI Taxonomy" id="1703345"/>
    <lineage>
        <taxon>Bacteria</taxon>
        <taxon>Pseudomonadati</taxon>
        <taxon>Bacteroidota</taxon>
        <taxon>Chitinophagia</taxon>
        <taxon>Chitinophagales</taxon>
        <taxon>Chitinophagaceae</taxon>
        <taxon>Niastella</taxon>
    </lineage>
</organism>
<dbReference type="CDD" id="cd07812">
    <property type="entry name" value="SRPBCC"/>
    <property type="match status" value="1"/>
</dbReference>
<dbReference type="InterPro" id="IPR023393">
    <property type="entry name" value="START-like_dom_sf"/>
</dbReference>
<dbReference type="SUPFAM" id="SSF55961">
    <property type="entry name" value="Bet v1-like"/>
    <property type="match status" value="1"/>
</dbReference>
<gene>
    <name evidence="1" type="ORF">A3860_34335</name>
</gene>
<accession>A0A1V9FPH7</accession>
<proteinExistence type="predicted"/>
<dbReference type="AlphaFoldDB" id="A0A1V9FPH7"/>
<comment type="caution">
    <text evidence="1">The sequence shown here is derived from an EMBL/GenBank/DDBJ whole genome shotgun (WGS) entry which is preliminary data.</text>
</comment>
<dbReference type="RefSeq" id="WP_081153489.1">
    <property type="nucleotide sequence ID" value="NZ_LVYD01000065.1"/>
</dbReference>